<dbReference type="SMART" id="SM00849">
    <property type="entry name" value="Lactamase_B"/>
    <property type="match status" value="1"/>
</dbReference>
<evidence type="ECO:0000259" key="1">
    <source>
        <dbReference type="SMART" id="SM00849"/>
    </source>
</evidence>
<dbReference type="InterPro" id="IPR050698">
    <property type="entry name" value="MBL"/>
</dbReference>
<organism evidence="2 3">
    <name type="scientific">Enterobacter kobei</name>
    <dbReference type="NCBI Taxonomy" id="208224"/>
    <lineage>
        <taxon>Bacteria</taxon>
        <taxon>Pseudomonadati</taxon>
        <taxon>Pseudomonadota</taxon>
        <taxon>Gammaproteobacteria</taxon>
        <taxon>Enterobacterales</taxon>
        <taxon>Enterobacteriaceae</taxon>
        <taxon>Enterobacter</taxon>
        <taxon>Enterobacter cloacae complex</taxon>
    </lineage>
</organism>
<dbReference type="Gene3D" id="3.60.15.10">
    <property type="entry name" value="Ribonuclease Z/Hydroxyacylglutathione hydrolase-like"/>
    <property type="match status" value="2"/>
</dbReference>
<proteinExistence type="predicted"/>
<dbReference type="GO" id="GO:0004521">
    <property type="term" value="F:RNA endonuclease activity"/>
    <property type="evidence" value="ECO:0007669"/>
    <property type="project" value="TreeGrafter"/>
</dbReference>
<sequence>MTFRIEIISGLNQKAPAAILLSTPSQRILLDAGGALDTGSTDWAVPDNLDAILLSHDHIDHIAGLCRLPSHVPVYCSAVTARSLPARDHVQVIAVRGQFRLGELTVTTGSCGHAYGGIWFHLNVPGGLFYSGDISMESALFRFDLPPRADIALVDASYGLYDTPQSQQRAHVAGYLRQPTLCPVPPSGRAVEIALLEAQAGRLAMALDDDCRAMLMAMAEYDDGSLQTGVQASLRALYQQLPPFSVAAPLILAADPDGLAGMAGALRTQPDFYHRTLFTGHMNQRARLQWQTGEVDFCRWNVHPTRRCLQRLVMLLGCHTLAPLFTPLDDVQRWQQVLGCDILTHAIMDVAKG</sequence>
<evidence type="ECO:0000313" key="2">
    <source>
        <dbReference type="EMBL" id="BCU57479.1"/>
    </source>
</evidence>
<dbReference type="AlphaFoldDB" id="A0AA86MFH1"/>
<reference evidence="2" key="1">
    <citation type="submission" date="2021-04" db="EMBL/GenBank/DDBJ databases">
        <title>Difference and commonality of drug resistance evolution in various bacteria. and drug sensitivity profiles.</title>
        <authorList>
            <person name="Maeda T."/>
            <person name="Shibai A."/>
            <person name="Kawada K."/>
            <person name="Kotani H."/>
            <person name="Tarusawa Y."/>
            <person name="Tanabe K."/>
            <person name="Furusawa C."/>
        </authorList>
    </citation>
    <scope>NUCLEOTIDE SEQUENCE</scope>
    <source>
        <strain evidence="2">JCM 8580</strain>
    </source>
</reference>
<protein>
    <submittedName>
        <fullName evidence="2">MBL fold metallo-hydrolase</fullName>
    </submittedName>
</protein>
<dbReference type="InterPro" id="IPR036866">
    <property type="entry name" value="RibonucZ/Hydroxyglut_hydro"/>
</dbReference>
<accession>A0AA86MFH1</accession>
<gene>
    <name evidence="2" type="ORF">ENKO_40730</name>
</gene>
<dbReference type="EMBL" id="AP024590">
    <property type="protein sequence ID" value="BCU57479.1"/>
    <property type="molecule type" value="Genomic_DNA"/>
</dbReference>
<name>A0AA86MFH1_9ENTR</name>
<dbReference type="SUPFAM" id="SSF56281">
    <property type="entry name" value="Metallo-hydrolase/oxidoreductase"/>
    <property type="match status" value="1"/>
</dbReference>
<feature type="domain" description="Metallo-beta-lactamase" evidence="1">
    <location>
        <begin position="15"/>
        <end position="171"/>
    </location>
</feature>
<dbReference type="RefSeq" id="WP_176400604.1">
    <property type="nucleotide sequence ID" value="NZ_AP024590.1"/>
</dbReference>
<dbReference type="PANTHER" id="PTHR11203">
    <property type="entry name" value="CLEAVAGE AND POLYADENYLATION SPECIFICITY FACTOR FAMILY MEMBER"/>
    <property type="match status" value="1"/>
</dbReference>
<evidence type="ECO:0000313" key="3">
    <source>
        <dbReference type="Proteomes" id="UP000682928"/>
    </source>
</evidence>
<dbReference type="Pfam" id="PF12706">
    <property type="entry name" value="Lactamase_B_2"/>
    <property type="match status" value="1"/>
</dbReference>
<dbReference type="PANTHER" id="PTHR11203:SF37">
    <property type="entry name" value="INTEGRATOR COMPLEX SUBUNIT 11"/>
    <property type="match status" value="1"/>
</dbReference>
<dbReference type="Proteomes" id="UP000682928">
    <property type="component" value="Chromosome"/>
</dbReference>
<dbReference type="InterPro" id="IPR001279">
    <property type="entry name" value="Metallo-B-lactamas"/>
</dbReference>